<dbReference type="Proteomes" id="UP001331761">
    <property type="component" value="Unassembled WGS sequence"/>
</dbReference>
<evidence type="ECO:0000313" key="3">
    <source>
        <dbReference type="Proteomes" id="UP001331761"/>
    </source>
</evidence>
<dbReference type="EMBL" id="WIXE01020693">
    <property type="protein sequence ID" value="KAK5969027.1"/>
    <property type="molecule type" value="Genomic_DNA"/>
</dbReference>
<dbReference type="SUPFAM" id="SSF56672">
    <property type="entry name" value="DNA/RNA polymerases"/>
    <property type="match status" value="1"/>
</dbReference>
<gene>
    <name evidence="2" type="ORF">GCK32_004857</name>
</gene>
<organism evidence="2 3">
    <name type="scientific">Trichostrongylus colubriformis</name>
    <name type="common">Black scour worm</name>
    <dbReference type="NCBI Taxonomy" id="6319"/>
    <lineage>
        <taxon>Eukaryota</taxon>
        <taxon>Metazoa</taxon>
        <taxon>Ecdysozoa</taxon>
        <taxon>Nematoda</taxon>
        <taxon>Chromadorea</taxon>
        <taxon>Rhabditida</taxon>
        <taxon>Rhabditina</taxon>
        <taxon>Rhabditomorpha</taxon>
        <taxon>Strongyloidea</taxon>
        <taxon>Trichostrongylidae</taxon>
        <taxon>Trichostrongylus</taxon>
    </lineage>
</organism>
<name>A0AAN8F7W9_TRICO</name>
<dbReference type="Pfam" id="PF03564">
    <property type="entry name" value="DUF1759"/>
    <property type="match status" value="1"/>
</dbReference>
<dbReference type="AlphaFoldDB" id="A0AAN8F7W9"/>
<feature type="compositionally biased region" description="Basic and acidic residues" evidence="1">
    <location>
        <begin position="192"/>
        <end position="207"/>
    </location>
</feature>
<proteinExistence type="predicted"/>
<protein>
    <submittedName>
        <fullName evidence="2">Uncharacterized protein</fullName>
    </submittedName>
</protein>
<dbReference type="InterPro" id="IPR043502">
    <property type="entry name" value="DNA/RNA_pol_sf"/>
</dbReference>
<sequence length="701" mass="79104">MSDHNIGAQQEAQQQPGVTVVDVNGQQDATTLVGHNTRPQVLPQRPTDAPNFLLHNMPQYLPTITGPPYTSTMPPAQLGKLTLEPFTGDITQFHRFWCTFKLAVHNNPYTPPVYKFLYLQNLLKGEAQVVLQDLGPDGCNYDQLVAALEKRRDHHELLCSEREYTHRQLSQDRRSDGRHLHRSPYRYQSRSPPREHRSDRDSSRSDRSQSQLRSRYQWRRDSHSSYSSRSQSPQRVKFHAPVRDHSGYHKRRSSPYPQQNQVLKSDDEANEPFSCYTSVSSNNSVSPPRSPASLMLVKGKAFNHMSSAMEQVVLFLDSGAHKSFIASSTAHRLGLSIRDSHPRTFVTFGGHPTTEVSGTAQLTLIDLQGEQFTLELTTKQTITLPQFPPRLSSEDVEFIQHHELPLPLCSSKSAVPDILIGIDHYWDILSSEFPICLSSGIVLCHTRLGAVVSDNSVFRLGYQRAHTPRISSQPANTTTTVQSSAYGPTLVPELVGILLRARLHPFLFIADVGKAFHQIRLQHSQRDARFLWLKDTSKPPAENLRIFRFTRIPFGVNASPLLLAAAIKLYLHREKCPVGDEISRNTYVDIVIPAASSRREAFKKYELAKSIFTRMHMNLREFLCNSTYVNSRTASRDRAINPSGASLLGIRWDFENDSLTIRLKIACSQVDTKRNALSALAATYDPLGLLTPFLDPAKIFI</sequence>
<reference evidence="2 3" key="1">
    <citation type="submission" date="2019-10" db="EMBL/GenBank/DDBJ databases">
        <title>Assembly and Annotation for the nematode Trichostrongylus colubriformis.</title>
        <authorList>
            <person name="Martin J."/>
        </authorList>
    </citation>
    <scope>NUCLEOTIDE SEQUENCE [LARGE SCALE GENOMIC DNA]</scope>
    <source>
        <strain evidence="2">G859</strain>
        <tissue evidence="2">Whole worm</tissue>
    </source>
</reference>
<dbReference type="InterPro" id="IPR005312">
    <property type="entry name" value="DUF1759"/>
</dbReference>
<feature type="compositionally biased region" description="Basic and acidic residues" evidence="1">
    <location>
        <begin position="166"/>
        <end position="178"/>
    </location>
</feature>
<feature type="compositionally biased region" description="Low complexity" evidence="1">
    <location>
        <begin position="224"/>
        <end position="235"/>
    </location>
</feature>
<comment type="caution">
    <text evidence="2">The sequence shown here is derived from an EMBL/GenBank/DDBJ whole genome shotgun (WGS) entry which is preliminary data.</text>
</comment>
<evidence type="ECO:0000313" key="2">
    <source>
        <dbReference type="EMBL" id="KAK5969027.1"/>
    </source>
</evidence>
<dbReference type="InterPro" id="IPR021109">
    <property type="entry name" value="Peptidase_aspartic_dom_sf"/>
</dbReference>
<accession>A0AAN8F7W9</accession>
<dbReference type="Pfam" id="PF13650">
    <property type="entry name" value="Asp_protease_2"/>
    <property type="match status" value="1"/>
</dbReference>
<dbReference type="Gene3D" id="2.40.70.10">
    <property type="entry name" value="Acid Proteases"/>
    <property type="match status" value="1"/>
</dbReference>
<feature type="region of interest" description="Disordered" evidence="1">
    <location>
        <begin position="166"/>
        <end position="261"/>
    </location>
</feature>
<keyword evidence="3" id="KW-1185">Reference proteome</keyword>
<evidence type="ECO:0000256" key="1">
    <source>
        <dbReference type="SAM" id="MobiDB-lite"/>
    </source>
</evidence>
<dbReference type="CDD" id="cd00303">
    <property type="entry name" value="retropepsin_like"/>
    <property type="match status" value="1"/>
</dbReference>
<dbReference type="PANTHER" id="PTHR47331">
    <property type="entry name" value="PHD-TYPE DOMAIN-CONTAINING PROTEIN"/>
    <property type="match status" value="1"/>
</dbReference>